<dbReference type="InterPro" id="IPR029479">
    <property type="entry name" value="Nitroreductase"/>
</dbReference>
<gene>
    <name evidence="7" type="ORF">KM031_17150</name>
</gene>
<keyword evidence="4 5" id="KW-0560">Oxidoreductase</keyword>
<comment type="cofactor">
    <cofactor evidence="5">
        <name>FMN</name>
        <dbReference type="ChEBI" id="CHEBI:58210"/>
    </cofactor>
</comment>
<dbReference type="SUPFAM" id="SSF55469">
    <property type="entry name" value="FMN-dependent nitroreductase-like"/>
    <property type="match status" value="1"/>
</dbReference>
<protein>
    <recommendedName>
        <fullName evidence="5">Putative NADH dehydrogenase/NAD(P)H nitroreductase KM031_17150</fullName>
        <ecNumber evidence="5">1.-.-.-</ecNumber>
    </recommendedName>
</protein>
<keyword evidence="1 5" id="KW-0285">Flavoprotein</keyword>
<dbReference type="Pfam" id="PF00881">
    <property type="entry name" value="Nitroreductase"/>
    <property type="match status" value="1"/>
</dbReference>
<keyword evidence="8" id="KW-1185">Reference proteome</keyword>
<dbReference type="InterPro" id="IPR023936">
    <property type="entry name" value="RutE-like"/>
</dbReference>
<dbReference type="HAMAP" id="MF_01204">
    <property type="entry name" value="Oxidoreductase_RutE_HadB"/>
    <property type="match status" value="1"/>
</dbReference>
<accession>A0A975PA21</accession>
<dbReference type="PANTHER" id="PTHR43543">
    <property type="entry name" value="MALONIC SEMIALDEHYDE REDUCTASE RUTE-RELATED"/>
    <property type="match status" value="1"/>
</dbReference>
<evidence type="ECO:0000256" key="3">
    <source>
        <dbReference type="ARBA" id="ARBA00022857"/>
    </source>
</evidence>
<geneLocation type="plasmid" evidence="7 8">
    <name>p1</name>
</geneLocation>
<name>A0A975PA21_9RHOB</name>
<dbReference type="EC" id="1.-.-.-" evidence="5"/>
<keyword evidence="5" id="KW-0520">NAD</keyword>
<sequence>MSLLPGQTEAIAAVDALRARIGTADADTLALLLTEARTHSAFTDQPVSDALLHQAVAMAAMGPTSMNCQPLRIRFVRSAADKARLVPLLAPGNQAKTAAAPVTAIVAYDAAFYEQMPKVFPINAGARDMFAGNPALAQSTAFRNGSLQAAYFLIALRAAGLDCGPMSGFDPAGVDAAFFAGSTVRTNFLINIGYGDTAGVFPRLPRLSVAEMVLEG</sequence>
<evidence type="ECO:0000256" key="5">
    <source>
        <dbReference type="HAMAP-Rule" id="MF_01204"/>
    </source>
</evidence>
<dbReference type="EMBL" id="CP076362">
    <property type="protein sequence ID" value="QWK92429.1"/>
    <property type="molecule type" value="Genomic_DNA"/>
</dbReference>
<comment type="similarity">
    <text evidence="5">Belongs to the nitroreductase family. HadB/RutE subfamily.</text>
</comment>
<reference evidence="7" key="1">
    <citation type="submission" date="2021-06" db="EMBL/GenBank/DDBJ databases">
        <authorList>
            <person name="Lee C.-S."/>
            <person name="Jin L."/>
        </authorList>
    </citation>
    <scope>NUCLEOTIDE SEQUENCE</scope>
    <source>
        <strain evidence="7">Con5</strain>
        <plasmid evidence="7">p1</plasmid>
    </source>
</reference>
<dbReference type="GO" id="GO:0016491">
    <property type="term" value="F:oxidoreductase activity"/>
    <property type="evidence" value="ECO:0007669"/>
    <property type="project" value="UniProtKB-UniRule"/>
</dbReference>
<feature type="domain" description="Nitroreductase" evidence="6">
    <location>
        <begin position="35"/>
        <end position="178"/>
    </location>
</feature>
<evidence type="ECO:0000313" key="8">
    <source>
        <dbReference type="Proteomes" id="UP000679352"/>
    </source>
</evidence>
<dbReference type="KEGG" id="gfu:KM031_17150"/>
<dbReference type="InterPro" id="IPR000415">
    <property type="entry name" value="Nitroreductase-like"/>
</dbReference>
<keyword evidence="2 5" id="KW-0288">FMN</keyword>
<dbReference type="Gene3D" id="3.40.109.10">
    <property type="entry name" value="NADH Oxidase"/>
    <property type="match status" value="1"/>
</dbReference>
<keyword evidence="3 5" id="KW-0521">NADP</keyword>
<dbReference type="Proteomes" id="UP000679352">
    <property type="component" value="Plasmid p1"/>
</dbReference>
<evidence type="ECO:0000256" key="1">
    <source>
        <dbReference type="ARBA" id="ARBA00022630"/>
    </source>
</evidence>
<keyword evidence="7" id="KW-0614">Plasmid</keyword>
<evidence type="ECO:0000256" key="4">
    <source>
        <dbReference type="ARBA" id="ARBA00023002"/>
    </source>
</evidence>
<evidence type="ECO:0000256" key="2">
    <source>
        <dbReference type="ARBA" id="ARBA00022643"/>
    </source>
</evidence>
<dbReference type="NCBIfam" id="NF003768">
    <property type="entry name" value="PRK05365.1"/>
    <property type="match status" value="1"/>
</dbReference>
<dbReference type="InterPro" id="IPR050461">
    <property type="entry name" value="Nitroreductase_HadB/RutE"/>
</dbReference>
<organism evidence="7 8">
    <name type="scientific">Gemmobacter fulvus</name>
    <dbReference type="NCBI Taxonomy" id="2840474"/>
    <lineage>
        <taxon>Bacteria</taxon>
        <taxon>Pseudomonadati</taxon>
        <taxon>Pseudomonadota</taxon>
        <taxon>Alphaproteobacteria</taxon>
        <taxon>Rhodobacterales</taxon>
        <taxon>Paracoccaceae</taxon>
        <taxon>Gemmobacter</taxon>
    </lineage>
</organism>
<proteinExistence type="inferred from homology"/>
<dbReference type="RefSeq" id="WP_215505282.1">
    <property type="nucleotide sequence ID" value="NZ_CP076362.1"/>
</dbReference>
<dbReference type="PANTHER" id="PTHR43543:SF1">
    <property type="entry name" value="MALONIC SEMIALDEHYDE REDUCTASE RUTE-RELATED"/>
    <property type="match status" value="1"/>
</dbReference>
<evidence type="ECO:0000313" key="7">
    <source>
        <dbReference type="EMBL" id="QWK92429.1"/>
    </source>
</evidence>
<dbReference type="AlphaFoldDB" id="A0A975PA21"/>
<evidence type="ECO:0000259" key="6">
    <source>
        <dbReference type="Pfam" id="PF00881"/>
    </source>
</evidence>
<dbReference type="CDD" id="cd02148">
    <property type="entry name" value="RutE-like"/>
    <property type="match status" value="1"/>
</dbReference>